<accession>A0AA94HVE6</accession>
<dbReference type="Pfam" id="PF04381">
    <property type="entry name" value="RdgC"/>
    <property type="match status" value="1"/>
</dbReference>
<dbReference type="Proteomes" id="UP000182680">
    <property type="component" value="Unassembled WGS sequence"/>
</dbReference>
<gene>
    <name evidence="1" type="ORF">SAMN02910291_02914</name>
</gene>
<proteinExistence type="predicted"/>
<organism evidence="1 2">
    <name type="scientific">Desulfovibrio desulfuricans</name>
    <dbReference type="NCBI Taxonomy" id="876"/>
    <lineage>
        <taxon>Bacteria</taxon>
        <taxon>Pseudomonadati</taxon>
        <taxon>Thermodesulfobacteriota</taxon>
        <taxon>Desulfovibrionia</taxon>
        <taxon>Desulfovibrionales</taxon>
        <taxon>Desulfovibrionaceae</taxon>
        <taxon>Desulfovibrio</taxon>
    </lineage>
</organism>
<dbReference type="EMBL" id="FPIW01000115">
    <property type="protein sequence ID" value="SFW75276.1"/>
    <property type="molecule type" value="Genomic_DNA"/>
</dbReference>
<evidence type="ECO:0000313" key="1">
    <source>
        <dbReference type="EMBL" id="SFW75276.1"/>
    </source>
</evidence>
<protein>
    <submittedName>
        <fullName evidence="1">DNA recombination-dependent growth factor C</fullName>
    </submittedName>
</protein>
<dbReference type="AlphaFoldDB" id="A0AA94HVE6"/>
<reference evidence="2" key="1">
    <citation type="submission" date="2016-11" db="EMBL/GenBank/DDBJ databases">
        <authorList>
            <person name="Jaros S."/>
            <person name="Januszkiewicz K."/>
            <person name="Wedrychowicz H."/>
        </authorList>
    </citation>
    <scope>NUCLEOTIDE SEQUENCE [LARGE SCALE GENOMIC DNA]</scope>
    <source>
        <strain evidence="2">DSM 7057</strain>
    </source>
</reference>
<sequence>MAFLRTSTDLTVYRINDPAAVTADKLKRHAFRPIDDLTTEEIAVGWTNIDDMLDTAWALSVPEKGEWLCFTFRRDKRSIPGAALKKLYAEALKNEKESTPEQKFISRKRKAELKGLVKLRMLPNIEPSPALVDVALNMHSGLLLVSCSAKGLLASFEELMTNTFGVELQQPEASADVQAILRGLYNESLQIAHNDFTYQLSEAGHITLAGTNDDGDVQIVVKNDRASADAGLASGLSITKLKLTIERDDALSWTFKLNSSMSFSGLKSPATETTGKDEAALLEKLYLIEQAVGVIWKIFGVN</sequence>
<dbReference type="RefSeq" id="WP_072312619.1">
    <property type="nucleotide sequence ID" value="NZ_FPIW01000115.1"/>
</dbReference>
<name>A0AA94HVE6_DESDE</name>
<comment type="caution">
    <text evidence="1">The sequence shown here is derived from an EMBL/GenBank/DDBJ whole genome shotgun (WGS) entry which is preliminary data.</text>
</comment>
<dbReference type="GO" id="GO:0006310">
    <property type="term" value="P:DNA recombination"/>
    <property type="evidence" value="ECO:0007669"/>
    <property type="project" value="InterPro"/>
</dbReference>
<evidence type="ECO:0000313" key="2">
    <source>
        <dbReference type="Proteomes" id="UP000182680"/>
    </source>
</evidence>
<dbReference type="InterPro" id="IPR007476">
    <property type="entry name" value="RdgC"/>
</dbReference>